<dbReference type="InterPro" id="IPR032675">
    <property type="entry name" value="LRR_dom_sf"/>
</dbReference>
<dbReference type="AlphaFoldDB" id="A0A2J7ZY26"/>
<sequence>MYNLRSRSSLPVAGTAAPATLPTGVRPRPANQKATWGELPIICKQLDPATVLSARGVAVAMREACADAPIQLRFTLPWQTAGWDPAQLEAWERRVAAVQALLSGGKLTSHVLQLRLAGAAAWKAMGPFPTTQMFHTANQMRPLVSSLAKLSKVQPPITELDVELPINTETLVTLGAALPGVSSLRLDSLIPPPNNHTLLLAESRAFPQLRKLDLCVTAWDHVQHLACLTQLTELKLRYSMWNIPELAPLSALKELETFSFEVLDDRARFQLDFLGPLVRGIPKLRHLRAAIIVSRSIVGDISRDSGPASFDFLKDSKLETLQLDVRVPQDAVRLVHGHFRNLHLVPDRCKVSLTLRSDGFWREVNFDSAASRTAVVPLPRLGMAHQQAPEPRERWGALNMDQGGHPADALSLHLRGYRGLLKGLPDLSAACLARLQISSARLGAADFVALAGCSSLEHLFVRFCYLPPEQQAAASAAAAGGSQEPQAARPAGSAAAPTMLTRSRRSLLRSGRASGGGGGLPNAVVPPQADCADAPVPYLFQPLLQLRKLRNLELLEQPEPTVAAGAAAGEGRPAAVAHSSRAGPSSAGAASSAAAASLSAEQAQAQPAARAPLPMSRSGMTHFLRGLAAMPRLSVSLALLAEEGALSDCPCAAGACFKAGVRGRTPPKPLLAERIDWCLLPCSRYQVVLGGASFKGKNWSSHRPSAWPELEA</sequence>
<evidence type="ECO:0000313" key="3">
    <source>
        <dbReference type="EMBL" id="PNH05171.1"/>
    </source>
</evidence>
<dbReference type="SUPFAM" id="SSF52047">
    <property type="entry name" value="RNI-like"/>
    <property type="match status" value="1"/>
</dbReference>
<proteinExistence type="predicted"/>
<comment type="caution">
    <text evidence="3">The sequence shown here is derived from an EMBL/GenBank/DDBJ whole genome shotgun (WGS) entry which is preliminary data.</text>
</comment>
<comment type="subcellular location">
    <subcellularLocation>
        <location evidence="1">Cytoplasm</location>
        <location evidence="1">Cytoskeleton</location>
        <location evidence="1">Cilium axoneme</location>
    </subcellularLocation>
</comment>
<protein>
    <submittedName>
        <fullName evidence="3">Uncharacterized protein</fullName>
    </submittedName>
</protein>
<dbReference type="Proteomes" id="UP000236333">
    <property type="component" value="Unassembled WGS sequence"/>
</dbReference>
<accession>A0A2J7ZY26</accession>
<name>A0A2J7ZY26_9CHLO</name>
<organism evidence="3 4">
    <name type="scientific">Tetrabaena socialis</name>
    <dbReference type="NCBI Taxonomy" id="47790"/>
    <lineage>
        <taxon>Eukaryota</taxon>
        <taxon>Viridiplantae</taxon>
        <taxon>Chlorophyta</taxon>
        <taxon>core chlorophytes</taxon>
        <taxon>Chlorophyceae</taxon>
        <taxon>CS clade</taxon>
        <taxon>Chlamydomonadales</taxon>
        <taxon>Tetrabaenaceae</taxon>
        <taxon>Tetrabaena</taxon>
    </lineage>
</organism>
<feature type="region of interest" description="Disordered" evidence="2">
    <location>
        <begin position="476"/>
        <end position="498"/>
    </location>
</feature>
<dbReference type="OrthoDB" id="529432at2759"/>
<evidence type="ECO:0000313" key="4">
    <source>
        <dbReference type="Proteomes" id="UP000236333"/>
    </source>
</evidence>
<dbReference type="EMBL" id="PGGS01000327">
    <property type="protein sequence ID" value="PNH05171.1"/>
    <property type="molecule type" value="Genomic_DNA"/>
</dbReference>
<reference evidence="3 4" key="1">
    <citation type="journal article" date="2017" name="Mol. Biol. Evol.">
        <title>The 4-celled Tetrabaena socialis nuclear genome reveals the essential components for genetic control of cell number at the origin of multicellularity in the volvocine lineage.</title>
        <authorList>
            <person name="Featherston J."/>
            <person name="Arakaki Y."/>
            <person name="Hanschen E.R."/>
            <person name="Ferris P.J."/>
            <person name="Michod R.E."/>
            <person name="Olson B.J.S.C."/>
            <person name="Nozaki H."/>
            <person name="Durand P.M."/>
        </authorList>
    </citation>
    <scope>NUCLEOTIDE SEQUENCE [LARGE SCALE GENOMIC DNA]</scope>
    <source>
        <strain evidence="3 4">NIES-571</strain>
    </source>
</reference>
<dbReference type="Gene3D" id="3.80.10.10">
    <property type="entry name" value="Ribonuclease Inhibitor"/>
    <property type="match status" value="1"/>
</dbReference>
<feature type="compositionally biased region" description="Low complexity" evidence="2">
    <location>
        <begin position="10"/>
        <end position="25"/>
    </location>
</feature>
<evidence type="ECO:0000256" key="2">
    <source>
        <dbReference type="SAM" id="MobiDB-lite"/>
    </source>
</evidence>
<gene>
    <name evidence="3" type="ORF">TSOC_008587</name>
</gene>
<feature type="region of interest" description="Disordered" evidence="2">
    <location>
        <begin position="564"/>
        <end position="588"/>
    </location>
</feature>
<dbReference type="GO" id="GO:0005930">
    <property type="term" value="C:axoneme"/>
    <property type="evidence" value="ECO:0007669"/>
    <property type="project" value="UniProtKB-SubCell"/>
</dbReference>
<evidence type="ECO:0000256" key="1">
    <source>
        <dbReference type="ARBA" id="ARBA00004430"/>
    </source>
</evidence>
<feature type="region of interest" description="Disordered" evidence="2">
    <location>
        <begin position="1"/>
        <end position="30"/>
    </location>
</feature>
<keyword evidence="4" id="KW-1185">Reference proteome</keyword>